<dbReference type="AlphaFoldDB" id="A0A382L9F1"/>
<organism evidence="1">
    <name type="scientific">marine metagenome</name>
    <dbReference type="NCBI Taxonomy" id="408172"/>
    <lineage>
        <taxon>unclassified sequences</taxon>
        <taxon>metagenomes</taxon>
        <taxon>ecological metagenomes</taxon>
    </lineage>
</organism>
<proteinExistence type="predicted"/>
<protein>
    <submittedName>
        <fullName evidence="1">Uncharacterized protein</fullName>
    </submittedName>
</protein>
<name>A0A382L9F1_9ZZZZ</name>
<reference evidence="1" key="1">
    <citation type="submission" date="2018-05" db="EMBL/GenBank/DDBJ databases">
        <authorList>
            <person name="Lanie J.A."/>
            <person name="Ng W.-L."/>
            <person name="Kazmierczak K.M."/>
            <person name="Andrzejewski T.M."/>
            <person name="Davidsen T.M."/>
            <person name="Wayne K.J."/>
            <person name="Tettelin H."/>
            <person name="Glass J.I."/>
            <person name="Rusch D."/>
            <person name="Podicherti R."/>
            <person name="Tsui H.-C.T."/>
            <person name="Winkler M.E."/>
        </authorList>
    </citation>
    <scope>NUCLEOTIDE SEQUENCE</scope>
</reference>
<evidence type="ECO:0000313" key="1">
    <source>
        <dbReference type="EMBL" id="SVC33336.1"/>
    </source>
</evidence>
<gene>
    <name evidence="1" type="ORF">METZ01_LOCUS286190</name>
</gene>
<accession>A0A382L9F1</accession>
<dbReference type="EMBL" id="UINC01085615">
    <property type="protein sequence ID" value="SVC33336.1"/>
    <property type="molecule type" value="Genomic_DNA"/>
</dbReference>
<sequence length="34" mass="4068">MDVTTNDNDIANVTWKFNYFLALDLVKWFPYAQI</sequence>